<protein>
    <submittedName>
        <fullName evidence="3">Uncharacterized protein</fullName>
    </submittedName>
</protein>
<accession>A0AAV4BN53</accession>
<dbReference type="Proteomes" id="UP000735302">
    <property type="component" value="Unassembled WGS sequence"/>
</dbReference>
<evidence type="ECO:0000313" key="3">
    <source>
        <dbReference type="EMBL" id="GFO20357.1"/>
    </source>
</evidence>
<comment type="caution">
    <text evidence="3">The sequence shown here is derived from an EMBL/GenBank/DDBJ whole genome shotgun (WGS) entry which is preliminary data.</text>
</comment>
<feature type="region of interest" description="Disordered" evidence="1">
    <location>
        <begin position="35"/>
        <end position="184"/>
    </location>
</feature>
<feature type="compositionally biased region" description="Polar residues" evidence="1">
    <location>
        <begin position="205"/>
        <end position="230"/>
    </location>
</feature>
<gene>
    <name evidence="3" type="ORF">PoB_004686200</name>
</gene>
<feature type="compositionally biased region" description="Polar residues" evidence="1">
    <location>
        <begin position="246"/>
        <end position="267"/>
    </location>
</feature>
<name>A0AAV4BN53_9GAST</name>
<keyword evidence="4" id="KW-1185">Reference proteome</keyword>
<dbReference type="AlphaFoldDB" id="A0AAV4BN53"/>
<feature type="region of interest" description="Disordered" evidence="1">
    <location>
        <begin position="202"/>
        <end position="269"/>
    </location>
</feature>
<keyword evidence="2" id="KW-0732">Signal</keyword>
<feature type="signal peptide" evidence="2">
    <location>
        <begin position="1"/>
        <end position="30"/>
    </location>
</feature>
<dbReference type="EMBL" id="BLXT01005154">
    <property type="protein sequence ID" value="GFO20357.1"/>
    <property type="molecule type" value="Genomic_DNA"/>
</dbReference>
<reference evidence="3 4" key="1">
    <citation type="journal article" date="2021" name="Elife">
        <title>Chloroplast acquisition without the gene transfer in kleptoplastic sea slugs, Plakobranchus ocellatus.</title>
        <authorList>
            <person name="Maeda T."/>
            <person name="Takahashi S."/>
            <person name="Yoshida T."/>
            <person name="Shimamura S."/>
            <person name="Takaki Y."/>
            <person name="Nagai Y."/>
            <person name="Toyoda A."/>
            <person name="Suzuki Y."/>
            <person name="Arimoto A."/>
            <person name="Ishii H."/>
            <person name="Satoh N."/>
            <person name="Nishiyama T."/>
            <person name="Hasebe M."/>
            <person name="Maruyama T."/>
            <person name="Minagawa J."/>
            <person name="Obokata J."/>
            <person name="Shigenobu S."/>
        </authorList>
    </citation>
    <scope>NUCLEOTIDE SEQUENCE [LARGE SCALE GENOMIC DNA]</scope>
</reference>
<evidence type="ECO:0000313" key="4">
    <source>
        <dbReference type="Proteomes" id="UP000735302"/>
    </source>
</evidence>
<evidence type="ECO:0000256" key="2">
    <source>
        <dbReference type="SAM" id="SignalP"/>
    </source>
</evidence>
<feature type="compositionally biased region" description="Polar residues" evidence="1">
    <location>
        <begin position="159"/>
        <end position="176"/>
    </location>
</feature>
<evidence type="ECO:0000256" key="1">
    <source>
        <dbReference type="SAM" id="MobiDB-lite"/>
    </source>
</evidence>
<proteinExistence type="predicted"/>
<organism evidence="3 4">
    <name type="scientific">Plakobranchus ocellatus</name>
    <dbReference type="NCBI Taxonomy" id="259542"/>
    <lineage>
        <taxon>Eukaryota</taxon>
        <taxon>Metazoa</taxon>
        <taxon>Spiralia</taxon>
        <taxon>Lophotrochozoa</taxon>
        <taxon>Mollusca</taxon>
        <taxon>Gastropoda</taxon>
        <taxon>Heterobranchia</taxon>
        <taxon>Euthyneura</taxon>
        <taxon>Panpulmonata</taxon>
        <taxon>Sacoglossa</taxon>
        <taxon>Placobranchoidea</taxon>
        <taxon>Plakobranchidae</taxon>
        <taxon>Plakobranchus</taxon>
    </lineage>
</organism>
<feature type="compositionally biased region" description="Basic and acidic residues" evidence="1">
    <location>
        <begin position="65"/>
        <end position="77"/>
    </location>
</feature>
<feature type="compositionally biased region" description="Polar residues" evidence="1">
    <location>
        <begin position="35"/>
        <end position="48"/>
    </location>
</feature>
<sequence length="330" mass="35861">MRVTRACLTDSVVVCLLLLSAVLTPAITSAALISPNSRQRSDLSSQALSHPPPPALDLPSQSTNTDRHSPSSDHRSVIGDSRSLTTGEAIGVSRSEEKFPGENWRQQTLSANGADISDVNGNTRKSNEGNPLPMQGNFRRRNSWRQREPPNGEYGRPDTQPSQKGSSMASNDTSFSRNNNENFKQNRKNAVACASCKEQPYFSEDSPQLSELTASETEAVSNTYGNSSVSDRMMGDDPRIRATKGGASTRSATKSKGLSASGDSQGSLLPKVQSPYSARLQQYDFKLFGPPSSQVSVTVLESWAEESLQILERSAIHYATTVRVEYLLQT</sequence>
<feature type="chain" id="PRO_5043562404" evidence="2">
    <location>
        <begin position="31"/>
        <end position="330"/>
    </location>
</feature>